<dbReference type="AlphaFoldDB" id="A0AA39LEY7"/>
<proteinExistence type="predicted"/>
<evidence type="ECO:0000256" key="1">
    <source>
        <dbReference type="SAM" id="MobiDB-lite"/>
    </source>
</evidence>
<comment type="caution">
    <text evidence="2">The sequence shown here is derived from an EMBL/GenBank/DDBJ whole genome shotgun (WGS) entry which is preliminary data.</text>
</comment>
<accession>A0AA39LEY7</accession>
<evidence type="ECO:0000313" key="2">
    <source>
        <dbReference type="EMBL" id="KAK0395236.1"/>
    </source>
</evidence>
<gene>
    <name evidence="2" type="ORF">QR680_001181</name>
</gene>
<sequence>MKRRRRRSETGATGNGTEMGAADEDDILARNFGQMSPYVCREALLARFEKLVNQLASGWKYHISNTEGIKQAWLQFEDFYSNVCSYTSG</sequence>
<name>A0AA39LEY7_9BILA</name>
<organism evidence="2 3">
    <name type="scientific">Steinernema hermaphroditum</name>
    <dbReference type="NCBI Taxonomy" id="289476"/>
    <lineage>
        <taxon>Eukaryota</taxon>
        <taxon>Metazoa</taxon>
        <taxon>Ecdysozoa</taxon>
        <taxon>Nematoda</taxon>
        <taxon>Chromadorea</taxon>
        <taxon>Rhabditida</taxon>
        <taxon>Tylenchina</taxon>
        <taxon>Panagrolaimomorpha</taxon>
        <taxon>Strongyloidoidea</taxon>
        <taxon>Steinernematidae</taxon>
        <taxon>Steinernema</taxon>
    </lineage>
</organism>
<feature type="region of interest" description="Disordered" evidence="1">
    <location>
        <begin position="1"/>
        <end position="21"/>
    </location>
</feature>
<reference evidence="2" key="1">
    <citation type="submission" date="2023-06" db="EMBL/GenBank/DDBJ databases">
        <title>Genomic analysis of the entomopathogenic nematode Steinernema hermaphroditum.</title>
        <authorList>
            <person name="Schwarz E.M."/>
            <person name="Heppert J.K."/>
            <person name="Baniya A."/>
            <person name="Schwartz H.T."/>
            <person name="Tan C.-H."/>
            <person name="Antoshechkin I."/>
            <person name="Sternberg P.W."/>
            <person name="Goodrich-Blair H."/>
            <person name="Dillman A.R."/>
        </authorList>
    </citation>
    <scope>NUCLEOTIDE SEQUENCE</scope>
    <source>
        <strain evidence="2">PS9179</strain>
        <tissue evidence="2">Whole animal</tissue>
    </source>
</reference>
<protein>
    <submittedName>
        <fullName evidence="2">Uncharacterized protein</fullName>
    </submittedName>
</protein>
<keyword evidence="3" id="KW-1185">Reference proteome</keyword>
<dbReference type="Proteomes" id="UP001175271">
    <property type="component" value="Unassembled WGS sequence"/>
</dbReference>
<dbReference type="EMBL" id="JAUCMV010000005">
    <property type="protein sequence ID" value="KAK0395236.1"/>
    <property type="molecule type" value="Genomic_DNA"/>
</dbReference>
<evidence type="ECO:0000313" key="3">
    <source>
        <dbReference type="Proteomes" id="UP001175271"/>
    </source>
</evidence>